<keyword evidence="8 11" id="KW-0234">DNA repair</keyword>
<keyword evidence="9 11" id="KW-0539">Nucleus</keyword>
<comment type="similarity">
    <text evidence="2 11">Belongs to the DNA polymerase type-X family.</text>
</comment>
<feature type="region of interest" description="Disordered" evidence="12">
    <location>
        <begin position="104"/>
        <end position="133"/>
    </location>
</feature>
<dbReference type="OrthoDB" id="205514at2759"/>
<dbReference type="InterPro" id="IPR002054">
    <property type="entry name" value="DNA-dir_DNA_pol_X"/>
</dbReference>
<dbReference type="FunFam" id="1.10.150.20:FF:000010">
    <property type="entry name" value="DNA polymerase lambda"/>
    <property type="match status" value="1"/>
</dbReference>
<dbReference type="EC" id="2.7.7.7" evidence="11"/>
<feature type="region of interest" description="Disordered" evidence="12">
    <location>
        <begin position="65"/>
        <end position="90"/>
    </location>
</feature>
<dbReference type="CDD" id="cd00141">
    <property type="entry name" value="NT_POLXc"/>
    <property type="match status" value="1"/>
</dbReference>
<dbReference type="FunFam" id="3.30.460.10:FF:000029">
    <property type="entry name" value="DNA polymerase"/>
    <property type="match status" value="1"/>
</dbReference>
<dbReference type="SMART" id="SM00483">
    <property type="entry name" value="POLXc"/>
    <property type="match status" value="1"/>
</dbReference>
<dbReference type="Pfam" id="PF14792">
    <property type="entry name" value="DNA_pol_B_palm"/>
    <property type="match status" value="1"/>
</dbReference>
<dbReference type="SUPFAM" id="SSF81301">
    <property type="entry name" value="Nucleotidyltransferase"/>
    <property type="match status" value="1"/>
</dbReference>
<dbReference type="PRINTS" id="PR00869">
    <property type="entry name" value="DNAPOLX"/>
</dbReference>
<dbReference type="InterPro" id="IPR027421">
    <property type="entry name" value="DNA_pol_lamdba_lyase_dom_sf"/>
</dbReference>
<dbReference type="FunFam" id="3.30.210.10:FF:000006">
    <property type="entry name" value="DNA polymerase"/>
    <property type="match status" value="1"/>
</dbReference>
<evidence type="ECO:0000256" key="2">
    <source>
        <dbReference type="ARBA" id="ARBA00008323"/>
    </source>
</evidence>
<comment type="subcellular location">
    <subcellularLocation>
        <location evidence="1 11">Nucleus</location>
    </subcellularLocation>
</comment>
<evidence type="ECO:0000256" key="8">
    <source>
        <dbReference type="ARBA" id="ARBA00023204"/>
    </source>
</evidence>
<evidence type="ECO:0000256" key="10">
    <source>
        <dbReference type="ARBA" id="ARBA00049244"/>
    </source>
</evidence>
<dbReference type="Proteomes" id="UP000244005">
    <property type="component" value="Unassembled WGS sequence"/>
</dbReference>
<dbReference type="AlphaFoldDB" id="A0A2R6WUG9"/>
<evidence type="ECO:0000256" key="5">
    <source>
        <dbReference type="ARBA" id="ARBA00022723"/>
    </source>
</evidence>
<dbReference type="Gramene" id="Mp7g05700.2">
    <property type="protein sequence ID" value="Mp7g05700.2.cds"/>
    <property type="gene ID" value="Mp7g05700"/>
</dbReference>
<evidence type="ECO:0000259" key="13">
    <source>
        <dbReference type="PROSITE" id="PS50172"/>
    </source>
</evidence>
<keyword evidence="4 11" id="KW-0548">Nucleotidyltransferase</keyword>
<dbReference type="Pfam" id="PF10391">
    <property type="entry name" value="DNA_pol_lambd_f"/>
    <property type="match status" value="1"/>
</dbReference>
<keyword evidence="3 11" id="KW-0808">Transferase</keyword>
<dbReference type="GO" id="GO:0003887">
    <property type="term" value="F:DNA-directed DNA polymerase activity"/>
    <property type="evidence" value="ECO:0007669"/>
    <property type="project" value="UniProtKB-UniRule"/>
</dbReference>
<dbReference type="SUPFAM" id="SSF47802">
    <property type="entry name" value="DNA polymerase beta, N-terminal domain-like"/>
    <property type="match status" value="1"/>
</dbReference>
<dbReference type="PROSITE" id="PS50172">
    <property type="entry name" value="BRCT"/>
    <property type="match status" value="1"/>
</dbReference>
<evidence type="ECO:0000256" key="9">
    <source>
        <dbReference type="ARBA" id="ARBA00023242"/>
    </source>
</evidence>
<evidence type="ECO:0000313" key="15">
    <source>
        <dbReference type="Proteomes" id="UP000244005"/>
    </source>
</evidence>
<evidence type="ECO:0000256" key="7">
    <source>
        <dbReference type="ARBA" id="ARBA00022932"/>
    </source>
</evidence>
<dbReference type="PANTHER" id="PTHR11276">
    <property type="entry name" value="DNA POLYMERASE TYPE-X FAMILY MEMBER"/>
    <property type="match status" value="1"/>
</dbReference>
<evidence type="ECO:0000256" key="1">
    <source>
        <dbReference type="ARBA" id="ARBA00004123"/>
    </source>
</evidence>
<protein>
    <recommendedName>
        <fullName evidence="11">DNA polymerase</fullName>
        <ecNumber evidence="11">2.7.7.7</ecNumber>
    </recommendedName>
</protein>
<dbReference type="GO" id="GO:0003677">
    <property type="term" value="F:DNA binding"/>
    <property type="evidence" value="ECO:0007669"/>
    <property type="project" value="UniProtKB-UniRule"/>
</dbReference>
<evidence type="ECO:0000256" key="12">
    <source>
        <dbReference type="SAM" id="MobiDB-lite"/>
    </source>
</evidence>
<keyword evidence="5" id="KW-0479">Metal-binding</keyword>
<sequence>MFMQVAFKYEWLEDCLKEGTRLPVEKYSLLNAPTSAPASSDESTHSPVISEDEFHHGLLSVVKVKRSHETDRSNEDSDSEEDSHKRKKEEVWMDVIHRSGKLGVVGKSGMTSQRDEGKDMEIQTQSPQSYTPPNLNKNITAIFDELKNIFGDALGDDRRSFSYYKANSVLEKLPFKITSVEEVKGLPAIGKSMQDQIAEILKTGKSSRLEHFKEDEKVRVVSLFGAVWGIGPSTAQKLYEKGHKTLEDLQNEESLTSAQKYGLRFHTDINKKIPRHEVQEMELLVKNCAESITPGISVLCGGSYRRGKALVGDMDFVVTHPDGKSHAGFLRKLVYKLKQLDFLTEDLTVGMDHPLEERGVDTYFGLCKYPGREQRHRIDLKVYPHEKYAFGLIAWTGNDVLNRRLRLLAEAKGYRLDDHGLFPVTRDAQGQRVSERSSGVLCSTEREVFDKLEFPWLEPNERNL</sequence>
<dbReference type="Gene3D" id="1.10.150.20">
    <property type="entry name" value="5' to 3' exonuclease, C-terminal subdomain"/>
    <property type="match status" value="1"/>
</dbReference>
<gene>
    <name evidence="14" type="ORF">MARPO_0057s0101</name>
</gene>
<accession>A0A2R6WUG9</accession>
<dbReference type="InterPro" id="IPR037160">
    <property type="entry name" value="DNA_Pol_thumb_sf"/>
</dbReference>
<dbReference type="SUPFAM" id="SSF81585">
    <property type="entry name" value="PsbU/PolX domain-like"/>
    <property type="match status" value="1"/>
</dbReference>
<organism evidence="14 15">
    <name type="scientific">Marchantia polymorpha</name>
    <name type="common">Common liverwort</name>
    <name type="synonym">Marchantia aquatica</name>
    <dbReference type="NCBI Taxonomy" id="3197"/>
    <lineage>
        <taxon>Eukaryota</taxon>
        <taxon>Viridiplantae</taxon>
        <taxon>Streptophyta</taxon>
        <taxon>Embryophyta</taxon>
        <taxon>Marchantiophyta</taxon>
        <taxon>Marchantiopsida</taxon>
        <taxon>Marchantiidae</taxon>
        <taxon>Marchantiales</taxon>
        <taxon>Marchantiaceae</taxon>
        <taxon>Marchantia</taxon>
    </lineage>
</organism>
<dbReference type="Pfam" id="PF14791">
    <property type="entry name" value="DNA_pol_B_thumb"/>
    <property type="match status" value="1"/>
</dbReference>
<dbReference type="InterPro" id="IPR043519">
    <property type="entry name" value="NT_sf"/>
</dbReference>
<proteinExistence type="inferred from homology"/>
<reference evidence="15" key="1">
    <citation type="journal article" date="2017" name="Cell">
        <title>Insights into land plant evolution garnered from the Marchantia polymorpha genome.</title>
        <authorList>
            <person name="Bowman J.L."/>
            <person name="Kohchi T."/>
            <person name="Yamato K.T."/>
            <person name="Jenkins J."/>
            <person name="Shu S."/>
            <person name="Ishizaki K."/>
            <person name="Yamaoka S."/>
            <person name="Nishihama R."/>
            <person name="Nakamura Y."/>
            <person name="Berger F."/>
            <person name="Adam C."/>
            <person name="Aki S.S."/>
            <person name="Althoff F."/>
            <person name="Araki T."/>
            <person name="Arteaga-Vazquez M.A."/>
            <person name="Balasubrmanian S."/>
            <person name="Barry K."/>
            <person name="Bauer D."/>
            <person name="Boehm C.R."/>
            <person name="Briginshaw L."/>
            <person name="Caballero-Perez J."/>
            <person name="Catarino B."/>
            <person name="Chen F."/>
            <person name="Chiyoda S."/>
            <person name="Chovatia M."/>
            <person name="Davies K.M."/>
            <person name="Delmans M."/>
            <person name="Demura T."/>
            <person name="Dierschke T."/>
            <person name="Dolan L."/>
            <person name="Dorantes-Acosta A.E."/>
            <person name="Eklund D.M."/>
            <person name="Florent S.N."/>
            <person name="Flores-Sandoval E."/>
            <person name="Fujiyama A."/>
            <person name="Fukuzawa H."/>
            <person name="Galik B."/>
            <person name="Grimanelli D."/>
            <person name="Grimwood J."/>
            <person name="Grossniklaus U."/>
            <person name="Hamada T."/>
            <person name="Haseloff J."/>
            <person name="Hetherington A.J."/>
            <person name="Higo A."/>
            <person name="Hirakawa Y."/>
            <person name="Hundley H.N."/>
            <person name="Ikeda Y."/>
            <person name="Inoue K."/>
            <person name="Inoue S.I."/>
            <person name="Ishida S."/>
            <person name="Jia Q."/>
            <person name="Kakita M."/>
            <person name="Kanazawa T."/>
            <person name="Kawai Y."/>
            <person name="Kawashima T."/>
            <person name="Kennedy M."/>
            <person name="Kinose K."/>
            <person name="Kinoshita T."/>
            <person name="Kohara Y."/>
            <person name="Koide E."/>
            <person name="Komatsu K."/>
            <person name="Kopischke S."/>
            <person name="Kubo M."/>
            <person name="Kyozuka J."/>
            <person name="Lagercrantz U."/>
            <person name="Lin S.S."/>
            <person name="Lindquist E."/>
            <person name="Lipzen A.M."/>
            <person name="Lu C.W."/>
            <person name="De Luna E."/>
            <person name="Martienssen R.A."/>
            <person name="Minamino N."/>
            <person name="Mizutani M."/>
            <person name="Mizutani M."/>
            <person name="Mochizuki N."/>
            <person name="Monte I."/>
            <person name="Mosher R."/>
            <person name="Nagasaki H."/>
            <person name="Nakagami H."/>
            <person name="Naramoto S."/>
            <person name="Nishitani K."/>
            <person name="Ohtani M."/>
            <person name="Okamoto T."/>
            <person name="Okumura M."/>
            <person name="Phillips J."/>
            <person name="Pollak B."/>
            <person name="Reinders A."/>
            <person name="Rovekamp M."/>
            <person name="Sano R."/>
            <person name="Sawa S."/>
            <person name="Schmid M.W."/>
            <person name="Shirakawa M."/>
            <person name="Solano R."/>
            <person name="Spunde A."/>
            <person name="Suetsugu N."/>
            <person name="Sugano S."/>
            <person name="Sugiyama A."/>
            <person name="Sun R."/>
            <person name="Suzuki Y."/>
            <person name="Takenaka M."/>
            <person name="Takezawa D."/>
            <person name="Tomogane H."/>
            <person name="Tsuzuki M."/>
            <person name="Ueda T."/>
            <person name="Umeda M."/>
            <person name="Ward J.M."/>
            <person name="Watanabe Y."/>
            <person name="Yazaki K."/>
            <person name="Yokoyama R."/>
            <person name="Yoshitake Y."/>
            <person name="Yotsui I."/>
            <person name="Zachgo S."/>
            <person name="Schmutz J."/>
        </authorList>
    </citation>
    <scope>NUCLEOTIDE SEQUENCE [LARGE SCALE GENOMIC DNA]</scope>
    <source>
        <strain evidence="15">Tak-1</strain>
    </source>
</reference>
<feature type="domain" description="BRCT" evidence="13">
    <location>
        <begin position="10"/>
        <end position="29"/>
    </location>
</feature>
<dbReference type="InterPro" id="IPR028207">
    <property type="entry name" value="DNA_pol_B_palm_palm"/>
</dbReference>
<name>A0A2R6WUG9_MARPO</name>
<dbReference type="GO" id="GO:0005634">
    <property type="term" value="C:nucleus"/>
    <property type="evidence" value="ECO:0007669"/>
    <property type="project" value="UniProtKB-SubCell"/>
</dbReference>
<keyword evidence="6 11" id="KW-0227">DNA damage</keyword>
<evidence type="ECO:0000256" key="11">
    <source>
        <dbReference type="RuleBase" id="RU366014"/>
    </source>
</evidence>
<dbReference type="InterPro" id="IPR002008">
    <property type="entry name" value="DNA_pol_X_beta-like"/>
</dbReference>
<comment type="function">
    <text evidence="11">DNA polymerase that functions in several pathways of DNA repair. Involved in base excision repair (BER) responsible for repair of lesions that give rise to abasic (AP) sites in DNA. Also contributes to DNA double-strand break repair by non-homologous end joining and homologous recombination. Has both template-dependent and template-independent (terminal transferase) DNA polymerase activities. Has also a 5'-deoxyribose-5-phosphate lyase (dRP lyase) activity.</text>
</comment>
<keyword evidence="15" id="KW-1185">Reference proteome</keyword>
<feature type="compositionally biased region" description="Polar residues" evidence="12">
    <location>
        <begin position="122"/>
        <end position="133"/>
    </location>
</feature>
<dbReference type="EMBL" id="KZ772729">
    <property type="protein sequence ID" value="PTQ37499.1"/>
    <property type="molecule type" value="Genomic_DNA"/>
</dbReference>
<dbReference type="GO" id="GO:0006281">
    <property type="term" value="P:DNA repair"/>
    <property type="evidence" value="ECO:0007669"/>
    <property type="project" value="UniProtKB-KW"/>
</dbReference>
<dbReference type="PANTHER" id="PTHR11276:SF41">
    <property type="entry name" value="DNA POLYMERASE LAMBDA"/>
    <property type="match status" value="1"/>
</dbReference>
<keyword evidence="7 11" id="KW-0239">DNA-directed DNA polymerase</keyword>
<dbReference type="Gene3D" id="3.30.460.10">
    <property type="entry name" value="Beta Polymerase, domain 2"/>
    <property type="match status" value="1"/>
</dbReference>
<evidence type="ECO:0000256" key="3">
    <source>
        <dbReference type="ARBA" id="ARBA00022679"/>
    </source>
</evidence>
<dbReference type="Gene3D" id="1.10.150.110">
    <property type="entry name" value="DNA polymerase beta, N-terminal domain-like"/>
    <property type="match status" value="1"/>
</dbReference>
<comment type="catalytic activity">
    <reaction evidence="10 11">
        <text>DNA(n) + a 2'-deoxyribonucleoside 5'-triphosphate = DNA(n+1) + diphosphate</text>
        <dbReference type="Rhea" id="RHEA:22508"/>
        <dbReference type="Rhea" id="RHEA-COMP:17339"/>
        <dbReference type="Rhea" id="RHEA-COMP:17340"/>
        <dbReference type="ChEBI" id="CHEBI:33019"/>
        <dbReference type="ChEBI" id="CHEBI:61560"/>
        <dbReference type="ChEBI" id="CHEBI:173112"/>
        <dbReference type="EC" id="2.7.7.7"/>
    </reaction>
</comment>
<dbReference type="PRINTS" id="PR00870">
    <property type="entry name" value="DNAPOLXBETA"/>
</dbReference>
<dbReference type="OMA" id="ERDVFDW"/>
<dbReference type="InterPro" id="IPR001357">
    <property type="entry name" value="BRCT_dom"/>
</dbReference>
<evidence type="ECO:0000256" key="6">
    <source>
        <dbReference type="ARBA" id="ARBA00022763"/>
    </source>
</evidence>
<dbReference type="InterPro" id="IPR018944">
    <property type="entry name" value="DNA_pol_lambd_fingers_domain"/>
</dbReference>
<dbReference type="InterPro" id="IPR022312">
    <property type="entry name" value="DNA_pol_X"/>
</dbReference>
<dbReference type="GO" id="GO:0046872">
    <property type="term" value="F:metal ion binding"/>
    <property type="evidence" value="ECO:0007669"/>
    <property type="project" value="UniProtKB-UniRule"/>
</dbReference>
<dbReference type="InterPro" id="IPR010996">
    <property type="entry name" value="HHH_MUS81"/>
</dbReference>
<evidence type="ECO:0000313" key="14">
    <source>
        <dbReference type="EMBL" id="PTQ37499.1"/>
    </source>
</evidence>
<evidence type="ECO:0000256" key="4">
    <source>
        <dbReference type="ARBA" id="ARBA00022695"/>
    </source>
</evidence>
<dbReference type="Pfam" id="PF14716">
    <property type="entry name" value="HHH_8"/>
    <property type="match status" value="1"/>
</dbReference>
<dbReference type="Gene3D" id="3.30.210.10">
    <property type="entry name" value="DNA polymerase, thumb domain"/>
    <property type="match status" value="1"/>
</dbReference>
<dbReference type="InterPro" id="IPR029398">
    <property type="entry name" value="PolB_thumb"/>
</dbReference>